<dbReference type="OrthoDB" id="70376at2759"/>
<feature type="compositionally biased region" description="Basic and acidic residues" evidence="6">
    <location>
        <begin position="21"/>
        <end position="32"/>
    </location>
</feature>
<evidence type="ECO:0000256" key="4">
    <source>
        <dbReference type="ARBA" id="ARBA00023163"/>
    </source>
</evidence>
<feature type="region of interest" description="Disordered" evidence="6">
    <location>
        <begin position="280"/>
        <end position="299"/>
    </location>
</feature>
<evidence type="ECO:0000313" key="8">
    <source>
        <dbReference type="Proteomes" id="UP000193986"/>
    </source>
</evidence>
<protein>
    <recommendedName>
        <fullName evidence="9">Sds3-like-domain-containing protein</fullName>
    </recommendedName>
</protein>
<evidence type="ECO:0000256" key="6">
    <source>
        <dbReference type="SAM" id="MobiDB-lite"/>
    </source>
</evidence>
<dbReference type="InParanoid" id="A0A1Y2B2I8"/>
<keyword evidence="5" id="KW-0539">Nucleus</keyword>
<dbReference type="STRING" id="71784.A0A1Y2B2I8"/>
<dbReference type="GO" id="GO:0010468">
    <property type="term" value="P:regulation of gene expression"/>
    <property type="evidence" value="ECO:0007669"/>
    <property type="project" value="UniProtKB-ARBA"/>
</dbReference>
<accession>A0A1Y2B2I8</accession>
<feature type="region of interest" description="Disordered" evidence="6">
    <location>
        <begin position="162"/>
        <end position="206"/>
    </location>
</feature>
<dbReference type="SMART" id="SM01401">
    <property type="entry name" value="Sds3"/>
    <property type="match status" value="1"/>
</dbReference>
<dbReference type="PANTHER" id="PTHR21964">
    <property type="entry name" value="BREAST CANCER METASTASIS-SUPPRESSOR 1"/>
    <property type="match status" value="1"/>
</dbReference>
<dbReference type="EMBL" id="MCFC01000029">
    <property type="protein sequence ID" value="ORY28770.1"/>
    <property type="molecule type" value="Genomic_DNA"/>
</dbReference>
<keyword evidence="8" id="KW-1185">Reference proteome</keyword>
<keyword evidence="4" id="KW-0804">Transcription</keyword>
<name>A0A1Y2B2I8_9TREE</name>
<reference evidence="7 8" key="1">
    <citation type="submission" date="2016-07" db="EMBL/GenBank/DDBJ databases">
        <title>Pervasive Adenine N6-methylation of Active Genes in Fungi.</title>
        <authorList>
            <consortium name="DOE Joint Genome Institute"/>
            <person name="Mondo S.J."/>
            <person name="Dannebaum R.O."/>
            <person name="Kuo R.C."/>
            <person name="Labutti K."/>
            <person name="Haridas S."/>
            <person name="Kuo A."/>
            <person name="Salamov A."/>
            <person name="Ahrendt S.R."/>
            <person name="Lipzen A."/>
            <person name="Sullivan W."/>
            <person name="Andreopoulos W.B."/>
            <person name="Clum A."/>
            <person name="Lindquist E."/>
            <person name="Daum C."/>
            <person name="Ramamoorthy G.K."/>
            <person name="Gryganskyi A."/>
            <person name="Culley D."/>
            <person name="Magnuson J.K."/>
            <person name="James T.Y."/>
            <person name="O'Malley M.A."/>
            <person name="Stajich J.E."/>
            <person name="Spatafora J.W."/>
            <person name="Visel A."/>
            <person name="Grigoriev I.V."/>
        </authorList>
    </citation>
    <scope>NUCLEOTIDE SEQUENCE [LARGE SCALE GENOMIC DNA]</scope>
    <source>
        <strain evidence="7 8">68-887.2</strain>
    </source>
</reference>
<evidence type="ECO:0008006" key="9">
    <source>
        <dbReference type="Google" id="ProtNLM"/>
    </source>
</evidence>
<feature type="region of interest" description="Disordered" evidence="6">
    <location>
        <begin position="240"/>
        <end position="267"/>
    </location>
</feature>
<dbReference type="GO" id="GO:0005654">
    <property type="term" value="C:nucleoplasm"/>
    <property type="evidence" value="ECO:0007669"/>
    <property type="project" value="UniProtKB-ARBA"/>
</dbReference>
<organism evidence="7 8">
    <name type="scientific">Naematelia encephala</name>
    <dbReference type="NCBI Taxonomy" id="71784"/>
    <lineage>
        <taxon>Eukaryota</taxon>
        <taxon>Fungi</taxon>
        <taxon>Dikarya</taxon>
        <taxon>Basidiomycota</taxon>
        <taxon>Agaricomycotina</taxon>
        <taxon>Tremellomycetes</taxon>
        <taxon>Tremellales</taxon>
        <taxon>Naemateliaceae</taxon>
        <taxon>Naematelia</taxon>
    </lineage>
</organism>
<keyword evidence="3" id="KW-0805">Transcription regulation</keyword>
<feature type="compositionally biased region" description="Polar residues" evidence="6">
    <location>
        <begin position="175"/>
        <end position="187"/>
    </location>
</feature>
<evidence type="ECO:0000256" key="2">
    <source>
        <dbReference type="ARBA" id="ARBA00022491"/>
    </source>
</evidence>
<comment type="subcellular location">
    <subcellularLocation>
        <location evidence="1">Nucleus</location>
    </subcellularLocation>
</comment>
<dbReference type="AlphaFoldDB" id="A0A1Y2B2I8"/>
<dbReference type="InterPro" id="IPR013907">
    <property type="entry name" value="Sds3"/>
</dbReference>
<proteinExistence type="predicted"/>
<comment type="caution">
    <text evidence="7">The sequence shown here is derived from an EMBL/GenBank/DDBJ whole genome shotgun (WGS) entry which is preliminary data.</text>
</comment>
<evidence type="ECO:0000256" key="5">
    <source>
        <dbReference type="ARBA" id="ARBA00023242"/>
    </source>
</evidence>
<dbReference type="Proteomes" id="UP000193986">
    <property type="component" value="Unassembled WGS sequence"/>
</dbReference>
<evidence type="ECO:0000313" key="7">
    <source>
        <dbReference type="EMBL" id="ORY28770.1"/>
    </source>
</evidence>
<feature type="region of interest" description="Disordered" evidence="6">
    <location>
        <begin position="1"/>
        <end position="32"/>
    </location>
</feature>
<evidence type="ECO:0000256" key="1">
    <source>
        <dbReference type="ARBA" id="ARBA00004123"/>
    </source>
</evidence>
<dbReference type="Pfam" id="PF08598">
    <property type="entry name" value="Sds3"/>
    <property type="match status" value="1"/>
</dbReference>
<sequence length="343" mass="37666">MSRPPLAGSSMGPTIIPPQHAESKRDRKRRETVNKIEILHDESVRNRDEKFSSLYKEYHNETKALNLQPPTSAQYLLRLYPSTIERDALLEAAEIEYQYKSNQAKKMYESERETIEGQYWDARDQVRQRLLSAIEERRRKLREEKDGGDVVTETLLEAQIKARPTRRLPFRRPGSSASRNSTPNPSTIPLIPSGVPPAAPASDDSMKPSDLLLHTLLAPALATISTDDILASQSSSLLVHPPISATTAPPGKRGPRNKNDDAKDVAPAPGTVTALAIASGQQAPGDKVPAKGSRNAGASQGQWVLGKSLAELKKMEMATQIEIDGDWARMQGGGGRGRRTRGE</sequence>
<gene>
    <name evidence="7" type="ORF">BCR39DRAFT_533763</name>
</gene>
<evidence type="ECO:0000256" key="3">
    <source>
        <dbReference type="ARBA" id="ARBA00023015"/>
    </source>
</evidence>
<keyword evidence="2" id="KW-0678">Repressor</keyword>